<keyword evidence="2" id="KW-1185">Reference proteome</keyword>
<dbReference type="STRING" id="1195246.AGRI_02433"/>
<accession>I8UAB8</accession>
<dbReference type="EMBL" id="AKKU01000003">
    <property type="protein sequence ID" value="EIW90171.1"/>
    <property type="molecule type" value="Genomic_DNA"/>
</dbReference>
<dbReference type="RefSeq" id="WP_008983438.1">
    <property type="nucleotide sequence ID" value="NZ_AKKU01000003.1"/>
</dbReference>
<name>I8UAB8_9ALTE</name>
<evidence type="ECO:0000313" key="1">
    <source>
        <dbReference type="EMBL" id="EIW90171.1"/>
    </source>
</evidence>
<dbReference type="Gene3D" id="3.30.530.50">
    <property type="match status" value="1"/>
</dbReference>
<dbReference type="PATRIC" id="fig|1195246.3.peg.474"/>
<dbReference type="Proteomes" id="UP000035062">
    <property type="component" value="Unassembled WGS sequence"/>
</dbReference>
<dbReference type="AlphaFoldDB" id="I8UAB8"/>
<dbReference type="Gene3D" id="3.30.310.170">
    <property type="entry name" value="Outer membrane protein assembly factor BamC"/>
    <property type="match status" value="1"/>
</dbReference>
<dbReference type="InterPro" id="IPR042268">
    <property type="entry name" value="BamC_C"/>
</dbReference>
<protein>
    <submittedName>
        <fullName evidence="1">Lipoprotein-34 NlpB</fullName>
    </submittedName>
</protein>
<evidence type="ECO:0000313" key="2">
    <source>
        <dbReference type="Proteomes" id="UP000035062"/>
    </source>
</evidence>
<organism evidence="1 2">
    <name type="scientific">Alishewanella agri BL06</name>
    <dbReference type="NCBI Taxonomy" id="1195246"/>
    <lineage>
        <taxon>Bacteria</taxon>
        <taxon>Pseudomonadati</taxon>
        <taxon>Pseudomonadota</taxon>
        <taxon>Gammaproteobacteria</taxon>
        <taxon>Alteromonadales</taxon>
        <taxon>Alteromonadaceae</taxon>
        <taxon>Alishewanella</taxon>
    </lineage>
</organism>
<proteinExistence type="predicted"/>
<dbReference type="Pfam" id="PF06804">
    <property type="entry name" value="Lipoprotein_18"/>
    <property type="match status" value="1"/>
</dbReference>
<reference evidence="1 2" key="1">
    <citation type="journal article" date="2012" name="J. Bacteriol.">
        <title>Genome Sequence of Pectin-Degrading Alishewanella agri, Isolated from Landfill Soil.</title>
        <authorList>
            <person name="Kim J."/>
            <person name="Jung J."/>
            <person name="Sung J.S."/>
            <person name="Chun J."/>
            <person name="Park W."/>
        </authorList>
    </citation>
    <scope>NUCLEOTIDE SEQUENCE [LARGE SCALE GENOMIC DNA]</scope>
    <source>
        <strain evidence="1 2">BL06</strain>
    </source>
</reference>
<comment type="caution">
    <text evidence="1">The sequence shown here is derived from an EMBL/GenBank/DDBJ whole genome shotgun (WGS) entry which is preliminary data.</text>
</comment>
<keyword evidence="1" id="KW-0449">Lipoprotein</keyword>
<gene>
    <name evidence="1" type="ORF">AGRI_02433</name>
</gene>
<sequence>MQKWAKGCVAISVLLSGCAVFEKDATEDRRAEQINLKIPAGLAVPNQPSAYDIPQVQTSGATQVDKKSPTLILATATSSRLDEEEKQARVWFERNDYTGELLPFVQNQLQAFFASQEIGLTQTDEQGLVYQTDWIKRSKSSGFWLWKEEQAVDQLRYQIELAPRPHGRALSATVTLLEHQFFDAGTALNAQEAKAAEVNLLNRLINQVAITEVQIARELRQQVAAVSLEPGLDNAGNPALLSTQPIDVTWSQLEVLFGELNLTVTDFDRSVFTYFVSYTRPERSIWRAVTFRDAPLGLPLDNGDYQLVLSRTANNGTAISWLNKNGEPLSPAQVTALLDPVVAAIRASGAEL</sequence>
<dbReference type="InterPro" id="IPR010653">
    <property type="entry name" value="NlpB/DapX"/>
</dbReference>
<dbReference type="PROSITE" id="PS51257">
    <property type="entry name" value="PROKAR_LIPOPROTEIN"/>
    <property type="match status" value="1"/>
</dbReference>
<dbReference type="eggNOG" id="COG3317">
    <property type="taxonomic scope" value="Bacteria"/>
</dbReference>